<dbReference type="AlphaFoldDB" id="A0A4V2MAT3"/>
<dbReference type="OrthoDB" id="4759758at2"/>
<protein>
    <recommendedName>
        <fullName evidence="2">Knr4/Smi1-like domain-containing protein</fullName>
    </recommendedName>
</protein>
<gene>
    <name evidence="3" type="ORF">E0H73_21685</name>
</gene>
<name>A0A4V2MAT3_9ACTN</name>
<keyword evidence="4" id="KW-1185">Reference proteome</keyword>
<evidence type="ECO:0000313" key="4">
    <source>
        <dbReference type="Proteomes" id="UP000291144"/>
    </source>
</evidence>
<accession>A0A4V2MAT3</accession>
<dbReference type="InterPro" id="IPR051873">
    <property type="entry name" value="KNR4/SMI1_regulator"/>
</dbReference>
<evidence type="ECO:0000256" key="1">
    <source>
        <dbReference type="SAM" id="MobiDB-lite"/>
    </source>
</evidence>
<proteinExistence type="predicted"/>
<dbReference type="Pfam" id="PF09346">
    <property type="entry name" value="SMI1_KNR4"/>
    <property type="match status" value="1"/>
</dbReference>
<organism evidence="3 4">
    <name type="scientific">Kribbella pittospori</name>
    <dbReference type="NCBI Taxonomy" id="722689"/>
    <lineage>
        <taxon>Bacteria</taxon>
        <taxon>Bacillati</taxon>
        <taxon>Actinomycetota</taxon>
        <taxon>Actinomycetes</taxon>
        <taxon>Propionibacteriales</taxon>
        <taxon>Kribbellaceae</taxon>
        <taxon>Kribbella</taxon>
    </lineage>
</organism>
<dbReference type="Gene3D" id="3.80.10.10">
    <property type="entry name" value="Ribonuclease Inhibitor"/>
    <property type="match status" value="1"/>
</dbReference>
<dbReference type="EMBL" id="SJKB01000006">
    <property type="protein sequence ID" value="TCC60542.1"/>
    <property type="molecule type" value="Genomic_DNA"/>
</dbReference>
<comment type="caution">
    <text evidence="3">The sequence shown here is derived from an EMBL/GenBank/DDBJ whole genome shotgun (WGS) entry which is preliminary data.</text>
</comment>
<feature type="region of interest" description="Disordered" evidence="1">
    <location>
        <begin position="28"/>
        <end position="49"/>
    </location>
</feature>
<evidence type="ECO:0000313" key="3">
    <source>
        <dbReference type="EMBL" id="TCC60542.1"/>
    </source>
</evidence>
<dbReference type="InterPro" id="IPR018958">
    <property type="entry name" value="Knr4/Smi1-like_dom"/>
</dbReference>
<dbReference type="InterPro" id="IPR032675">
    <property type="entry name" value="LRR_dom_sf"/>
</dbReference>
<dbReference type="PANTHER" id="PTHR47432:SF1">
    <property type="entry name" value="CELL WALL ASSEMBLY REGULATOR SMI1"/>
    <property type="match status" value="1"/>
</dbReference>
<dbReference type="Proteomes" id="UP000291144">
    <property type="component" value="Unassembled WGS sequence"/>
</dbReference>
<reference evidence="3 4" key="1">
    <citation type="submission" date="2019-02" db="EMBL/GenBank/DDBJ databases">
        <title>Kribbella capetownensis sp. nov. and Kribbella speibonae sp. nov., isolated from soil.</title>
        <authorList>
            <person name="Curtis S.M."/>
            <person name="Norton I."/>
            <person name="Everest G.J."/>
            <person name="Meyers P.R."/>
        </authorList>
    </citation>
    <scope>NUCLEOTIDE SEQUENCE [LARGE SCALE GENOMIC DNA]</scope>
    <source>
        <strain evidence="3 4">NRRL B-24813</strain>
    </source>
</reference>
<dbReference type="GO" id="GO:0043332">
    <property type="term" value="C:mating projection tip"/>
    <property type="evidence" value="ECO:0007669"/>
    <property type="project" value="TreeGrafter"/>
</dbReference>
<feature type="domain" description="Knr4/Smi1-like" evidence="2">
    <location>
        <begin position="85"/>
        <end position="213"/>
    </location>
</feature>
<dbReference type="PANTHER" id="PTHR47432">
    <property type="entry name" value="CELL WALL ASSEMBLY REGULATOR SMI1"/>
    <property type="match status" value="1"/>
</dbReference>
<sequence length="453" mass="50377">MWSWNPAAATELSLSERLDRADDRGFRYLLDKESEPPEPLAAPNDATEAGEPAEAVALFNEYRRRLEQLLGPSDDELPPPLPATDVPLPRDLSALYAVVDGDGGRGMLHGFGWFGLETLEHFADQDERWWVTRGWQRYVAPYAFLRDYGPPGAVRRLADHPAWIPFATDTFGDYLAVDMAPGPNGRLGQVILIGRSYYRGPVYVAPSVTELLRRHVDALASDRVQRDDDEGLWINAGDVSQYERQYDENCTLELTGRDAAPVSGLTAELRELSVHNAPWVDLRPVGAATALQKFSVRNVAGVDLSPLLGTPVEILDLGTDTIDLSGLQGHPTVSRVVLRSEKPIDLRPLASCPSLYALDLTDAPAADLSSLGQLTGLRYLRMQRPQWSHQAIPPGLAVAELAEEPLEERKHYWSFANAYKPRRPTLDDAVEWARQLTRNATDIVTITGRFKRR</sequence>
<evidence type="ECO:0000259" key="2">
    <source>
        <dbReference type="Pfam" id="PF09346"/>
    </source>
</evidence>
<dbReference type="SUPFAM" id="SSF52058">
    <property type="entry name" value="L domain-like"/>
    <property type="match status" value="1"/>
</dbReference>